<reference evidence="9" key="2">
    <citation type="submission" date="2015-03" db="EMBL/GenBank/DDBJ databases">
        <authorList>
            <person name="Ferrari E."/>
            <person name="Walter M.C."/>
            <person name="Huptas C."/>
            <person name="Scherer S."/>
            <person name="Mueller-Herbst S."/>
        </authorList>
    </citation>
    <scope>NUCLEOTIDE SEQUENCE [LARGE SCALE GENOMIC DNA]</scope>
    <source>
        <strain evidence="9">LWP01</strain>
    </source>
</reference>
<feature type="transmembrane region" description="Helical" evidence="6">
    <location>
        <begin position="53"/>
        <end position="71"/>
    </location>
</feature>
<keyword evidence="3 6" id="KW-0812">Transmembrane</keyword>
<dbReference type="InterPro" id="IPR002797">
    <property type="entry name" value="Polysacc_synth"/>
</dbReference>
<feature type="transmembrane region" description="Helical" evidence="6">
    <location>
        <begin position="375"/>
        <end position="393"/>
    </location>
</feature>
<evidence type="ECO:0000256" key="2">
    <source>
        <dbReference type="ARBA" id="ARBA00022475"/>
    </source>
</evidence>
<gene>
    <name evidence="8" type="ORF">HB943_09435</name>
    <name evidence="7" type="ORF">UE46_10125</name>
</gene>
<evidence type="ECO:0000256" key="6">
    <source>
        <dbReference type="SAM" id="Phobius"/>
    </source>
</evidence>
<keyword evidence="7" id="KW-0132">Cell division</keyword>
<feature type="transmembrane region" description="Helical" evidence="6">
    <location>
        <begin position="298"/>
        <end position="321"/>
    </location>
</feature>
<keyword evidence="5 6" id="KW-0472">Membrane</keyword>
<evidence type="ECO:0000313" key="9">
    <source>
        <dbReference type="Proteomes" id="UP000223060"/>
    </source>
</evidence>
<dbReference type="Proteomes" id="UP000564536">
    <property type="component" value="Unassembled WGS sequence"/>
</dbReference>
<feature type="transmembrane region" description="Helical" evidence="6">
    <location>
        <begin position="496"/>
        <end position="514"/>
    </location>
</feature>
<organism evidence="7 9">
    <name type="scientific">Listeria weihenstephanensis</name>
    <dbReference type="NCBI Taxonomy" id="1006155"/>
    <lineage>
        <taxon>Bacteria</taxon>
        <taxon>Bacillati</taxon>
        <taxon>Bacillota</taxon>
        <taxon>Bacilli</taxon>
        <taxon>Bacillales</taxon>
        <taxon>Listeriaceae</taxon>
        <taxon>Listeria</taxon>
    </lineage>
</organism>
<dbReference type="InterPro" id="IPR050833">
    <property type="entry name" value="Poly_Biosynth_Transport"/>
</dbReference>
<dbReference type="GO" id="GO:0051301">
    <property type="term" value="P:cell division"/>
    <property type="evidence" value="ECO:0007669"/>
    <property type="project" value="UniProtKB-KW"/>
</dbReference>
<evidence type="ECO:0000256" key="4">
    <source>
        <dbReference type="ARBA" id="ARBA00022989"/>
    </source>
</evidence>
<feature type="transmembrane region" description="Helical" evidence="6">
    <location>
        <begin position="430"/>
        <end position="452"/>
    </location>
</feature>
<dbReference type="KEGG" id="lwi:UE46_10125"/>
<accession>A0A1S7FVI5</accession>
<keyword evidence="9" id="KW-1185">Reference proteome</keyword>
<dbReference type="PIRSF" id="PIRSF038958">
    <property type="entry name" value="PG_synth_SpoVB"/>
    <property type="match status" value="1"/>
</dbReference>
<reference evidence="8 10" key="3">
    <citation type="submission" date="2020-03" db="EMBL/GenBank/DDBJ databases">
        <title>Soil Listeria distribution.</title>
        <authorList>
            <person name="Liao J."/>
            <person name="Wiedmann M."/>
        </authorList>
    </citation>
    <scope>NUCLEOTIDE SEQUENCE [LARGE SCALE GENOMIC DNA]</scope>
    <source>
        <strain evidence="8 10">FSL L7-1523</strain>
    </source>
</reference>
<feature type="transmembrane region" description="Helical" evidence="6">
    <location>
        <begin position="129"/>
        <end position="151"/>
    </location>
</feature>
<reference evidence="7" key="1">
    <citation type="submission" date="2015-03" db="EMBL/GenBank/DDBJ databases">
        <authorList>
            <person name="Murphy D."/>
        </authorList>
    </citation>
    <scope>NUCLEOTIDE SEQUENCE [LARGE SCALE GENOMIC DNA]</scope>
    <source>
        <strain evidence="7">WS 4560</strain>
    </source>
</reference>
<evidence type="ECO:0000313" key="10">
    <source>
        <dbReference type="Proteomes" id="UP000564536"/>
    </source>
</evidence>
<evidence type="ECO:0000256" key="1">
    <source>
        <dbReference type="ARBA" id="ARBA00004651"/>
    </source>
</evidence>
<sequence>MSSSKLLRGTFILTLGTFISKFLGLFYVIPFYWIMGGAGPMTLYNFGYVPYQIFLGIATAGVPLAVAKYVAKYNALGEYEIGRRLFRSGVYLMLATGVVSFVAMYALAPVLAGLQSIEGSGYTVEDVTGVIRAVSFALIVIPVMSLIRGFFQGYQSMGPSAVSQVIEQIVRIAFLLIGSSVVLYVLHGTITSAISVATFAAFIGALASLACLLWYFFKRKKGLDALLRTSKGEVTVSLPAMYKDIFITAIPFVVVGIASSLYQQIDQFTFGRILTWIGYSGHEAENLLGIVNFSAQKLVIIPVSLATAFSMTIVPLVTAAYARGEQENVKKQLNDVFQVLLFITLPACIGMSLLAEPLYTVFYEHDPAGIQILAFYAPVAILLSLFSVTAAILQGIDEQRFTIMSLLLGLLTKSVFQMPLMMWMGARGSVAATGLGYTVSVIFAMYMIRKYANYNFSVILRRTVLMLALNLAMAVAVLLVYFGLTQFISPESKLNSMILLIICGAVGAAVYGYLSLRLRLFDKVFGARAAGIRRKLRIKA</sequence>
<dbReference type="RefSeq" id="WP_036061563.1">
    <property type="nucleotide sequence ID" value="NZ_CP011102.1"/>
</dbReference>
<feature type="transmembrane region" description="Helical" evidence="6">
    <location>
        <begin position="172"/>
        <end position="190"/>
    </location>
</feature>
<proteinExistence type="predicted"/>
<dbReference type="InterPro" id="IPR024923">
    <property type="entry name" value="PG_synth_SpoVB"/>
</dbReference>
<feature type="transmembrane region" description="Helical" evidence="6">
    <location>
        <begin position="245"/>
        <end position="265"/>
    </location>
</feature>
<dbReference type="Pfam" id="PF01943">
    <property type="entry name" value="Polysacc_synt"/>
    <property type="match status" value="1"/>
</dbReference>
<comment type="subcellular location">
    <subcellularLocation>
        <location evidence="1">Cell membrane</location>
        <topology evidence="1">Multi-pass membrane protein</topology>
    </subcellularLocation>
</comment>
<keyword evidence="4 6" id="KW-1133">Transmembrane helix</keyword>
<evidence type="ECO:0000256" key="5">
    <source>
        <dbReference type="ARBA" id="ARBA00023136"/>
    </source>
</evidence>
<feature type="transmembrane region" description="Helical" evidence="6">
    <location>
        <begin position="91"/>
        <end position="117"/>
    </location>
</feature>
<dbReference type="AlphaFoldDB" id="A0A1S7FVI5"/>
<dbReference type="Proteomes" id="UP000223060">
    <property type="component" value="Chromosome"/>
</dbReference>
<evidence type="ECO:0000313" key="8">
    <source>
        <dbReference type="EMBL" id="MBC1500827.1"/>
    </source>
</evidence>
<feature type="transmembrane region" description="Helical" evidence="6">
    <location>
        <begin position="405"/>
        <end position="424"/>
    </location>
</feature>
<dbReference type="PANTHER" id="PTHR30250">
    <property type="entry name" value="PST FAMILY PREDICTED COLANIC ACID TRANSPORTER"/>
    <property type="match status" value="1"/>
</dbReference>
<keyword evidence="2" id="KW-1003">Cell membrane</keyword>
<dbReference type="EMBL" id="CP011102">
    <property type="protein sequence ID" value="AQY51379.1"/>
    <property type="molecule type" value="Genomic_DNA"/>
</dbReference>
<dbReference type="EMBL" id="JAARRL010000013">
    <property type="protein sequence ID" value="MBC1500827.1"/>
    <property type="molecule type" value="Genomic_DNA"/>
</dbReference>
<keyword evidence="7" id="KW-0131">Cell cycle</keyword>
<dbReference type="PANTHER" id="PTHR30250:SF21">
    <property type="entry name" value="LIPID II FLIPPASE MURJ"/>
    <property type="match status" value="1"/>
</dbReference>
<evidence type="ECO:0000256" key="3">
    <source>
        <dbReference type="ARBA" id="ARBA00022692"/>
    </source>
</evidence>
<protein>
    <submittedName>
        <fullName evidence="7">Cell division protein</fullName>
    </submittedName>
    <submittedName>
        <fullName evidence="8">Polysaccharide biosynthesis protein</fullName>
    </submittedName>
</protein>
<feature type="transmembrane region" description="Helical" evidence="6">
    <location>
        <begin position="464"/>
        <end position="484"/>
    </location>
</feature>
<dbReference type="GO" id="GO:0005886">
    <property type="term" value="C:plasma membrane"/>
    <property type="evidence" value="ECO:0007669"/>
    <property type="project" value="UniProtKB-SubCell"/>
</dbReference>
<dbReference type="CDD" id="cd13124">
    <property type="entry name" value="MATE_SpoVB_like"/>
    <property type="match status" value="1"/>
</dbReference>
<feature type="transmembrane region" description="Helical" evidence="6">
    <location>
        <begin position="12"/>
        <end position="33"/>
    </location>
</feature>
<feature type="transmembrane region" description="Helical" evidence="6">
    <location>
        <begin position="333"/>
        <end position="355"/>
    </location>
</feature>
<feature type="transmembrane region" description="Helical" evidence="6">
    <location>
        <begin position="196"/>
        <end position="217"/>
    </location>
</feature>
<name>A0A1S7FVI5_9LIST</name>
<evidence type="ECO:0000313" key="7">
    <source>
        <dbReference type="EMBL" id="AQY51379.1"/>
    </source>
</evidence>